<evidence type="ECO:0000256" key="1">
    <source>
        <dbReference type="ARBA" id="ARBA00010502"/>
    </source>
</evidence>
<evidence type="ECO:0000256" key="2">
    <source>
        <dbReference type="SAM" id="MobiDB-lite"/>
    </source>
</evidence>
<evidence type="ECO:0000313" key="3">
    <source>
        <dbReference type="EMBL" id="KAK3220628.1"/>
    </source>
</evidence>
<evidence type="ECO:0000313" key="4">
    <source>
        <dbReference type="Proteomes" id="UP001281410"/>
    </source>
</evidence>
<dbReference type="Proteomes" id="UP001281410">
    <property type="component" value="Unassembled WGS sequence"/>
</dbReference>
<dbReference type="PANTHER" id="PTHR33565">
    <property type="entry name" value="DORMANCY-ASSOCIATED PROTEIN 1"/>
    <property type="match status" value="1"/>
</dbReference>
<reference evidence="3" key="1">
    <citation type="journal article" date="2023" name="Plant J.">
        <title>Genome sequences and population genomics provide insights into the demographic history, inbreeding, and mutation load of two 'living fossil' tree species of Dipteronia.</title>
        <authorList>
            <person name="Feng Y."/>
            <person name="Comes H.P."/>
            <person name="Chen J."/>
            <person name="Zhu S."/>
            <person name="Lu R."/>
            <person name="Zhang X."/>
            <person name="Li P."/>
            <person name="Qiu J."/>
            <person name="Olsen K.M."/>
            <person name="Qiu Y."/>
        </authorList>
    </citation>
    <scope>NUCLEOTIDE SEQUENCE</scope>
    <source>
        <strain evidence="3">NBL</strain>
    </source>
</reference>
<name>A0AAE0E9Z4_9ROSI</name>
<feature type="region of interest" description="Disordered" evidence="2">
    <location>
        <begin position="61"/>
        <end position="112"/>
    </location>
</feature>
<dbReference type="EMBL" id="JANJYJ010000004">
    <property type="protein sequence ID" value="KAK3220628.1"/>
    <property type="molecule type" value="Genomic_DNA"/>
</dbReference>
<dbReference type="AlphaFoldDB" id="A0AAE0E9Z4"/>
<protein>
    <recommendedName>
        <fullName evidence="5">Dormancy/auxin associated family protein</fullName>
    </recommendedName>
</protein>
<evidence type="ECO:0008006" key="5">
    <source>
        <dbReference type="Google" id="ProtNLM"/>
    </source>
</evidence>
<dbReference type="PANTHER" id="PTHR33565:SF20">
    <property type="entry name" value="DORMANCY-ASSOCIATED PROTEIN HOMOLOG 4"/>
    <property type="match status" value="1"/>
</dbReference>
<comment type="similarity">
    <text evidence="1">Belongs to the DRM1/ARP family.</text>
</comment>
<proteinExistence type="inferred from homology"/>
<keyword evidence="4" id="KW-1185">Reference proteome</keyword>
<sequence>MGFLHKLWDETLAGPTPESGLGKLRKYDSFSTARSPSSTVVDHDPVVITRSITIVRSNSNFRNLSIDDPPESPSAASSTSPPGTPLTPGTPPGDFKRFTRRKPFEQAVHEPRSPTVYDWLSPFCYLFL</sequence>
<accession>A0AAE0E9Z4</accession>
<comment type="caution">
    <text evidence="3">The sequence shown here is derived from an EMBL/GenBank/DDBJ whole genome shotgun (WGS) entry which is preliminary data.</text>
</comment>
<dbReference type="InterPro" id="IPR008406">
    <property type="entry name" value="DRM/ARP"/>
</dbReference>
<dbReference type="Pfam" id="PF05564">
    <property type="entry name" value="Auxin_repressed"/>
    <property type="match status" value="1"/>
</dbReference>
<feature type="compositionally biased region" description="Basic and acidic residues" evidence="2">
    <location>
        <begin position="94"/>
        <end position="112"/>
    </location>
</feature>
<gene>
    <name evidence="3" type="ORF">Dsin_014598</name>
</gene>
<organism evidence="3 4">
    <name type="scientific">Dipteronia sinensis</name>
    <dbReference type="NCBI Taxonomy" id="43782"/>
    <lineage>
        <taxon>Eukaryota</taxon>
        <taxon>Viridiplantae</taxon>
        <taxon>Streptophyta</taxon>
        <taxon>Embryophyta</taxon>
        <taxon>Tracheophyta</taxon>
        <taxon>Spermatophyta</taxon>
        <taxon>Magnoliopsida</taxon>
        <taxon>eudicotyledons</taxon>
        <taxon>Gunneridae</taxon>
        <taxon>Pentapetalae</taxon>
        <taxon>rosids</taxon>
        <taxon>malvids</taxon>
        <taxon>Sapindales</taxon>
        <taxon>Sapindaceae</taxon>
        <taxon>Hippocastanoideae</taxon>
        <taxon>Acereae</taxon>
        <taxon>Dipteronia</taxon>
    </lineage>
</organism>
<feature type="compositionally biased region" description="Pro residues" evidence="2">
    <location>
        <begin position="82"/>
        <end position="91"/>
    </location>
</feature>